<keyword evidence="1" id="KW-0812">Transmembrane</keyword>
<feature type="transmembrane region" description="Helical" evidence="1">
    <location>
        <begin position="32"/>
        <end position="49"/>
    </location>
</feature>
<evidence type="ECO:0000313" key="2">
    <source>
        <dbReference type="EMBL" id="ABX08860.1"/>
    </source>
</evidence>
<evidence type="ECO:0000313" key="3">
    <source>
        <dbReference type="Proteomes" id="UP000000788"/>
    </source>
</evidence>
<dbReference type="EMBL" id="CP000878">
    <property type="protein sequence ID" value="ABX08860.1"/>
    <property type="molecule type" value="Genomic_DNA"/>
</dbReference>
<keyword evidence="1" id="KW-1133">Transmembrane helix</keyword>
<dbReference type="Proteomes" id="UP000000788">
    <property type="component" value="Chromosome"/>
</dbReference>
<keyword evidence="3" id="KW-1185">Reference proteome</keyword>
<dbReference type="STRING" id="93059.P9211_09291"/>
<dbReference type="KEGG" id="pmj:P9211_09291"/>
<accession>A9BAJ8</accession>
<protein>
    <submittedName>
        <fullName evidence="2">Uncharacterized protein</fullName>
    </submittedName>
</protein>
<reference evidence="2 3" key="1">
    <citation type="journal article" date="2007" name="PLoS Genet.">
        <title>Patterns and implications of gene gain and loss in the evolution of Prochlorococcus.</title>
        <authorList>
            <person name="Kettler G.C."/>
            <person name="Martiny A.C."/>
            <person name="Huang K."/>
            <person name="Zucker J."/>
            <person name="Coleman M.L."/>
            <person name="Rodrigue S."/>
            <person name="Chen F."/>
            <person name="Lapidus A."/>
            <person name="Ferriera S."/>
            <person name="Johnson J."/>
            <person name="Steglich C."/>
            <person name="Church G.M."/>
            <person name="Richardson P."/>
            <person name="Chisholm S.W."/>
        </authorList>
    </citation>
    <scope>NUCLEOTIDE SEQUENCE [LARGE SCALE GENOMIC DNA]</scope>
    <source>
        <strain evidence="3">MIT 9211</strain>
    </source>
</reference>
<organism evidence="2 3">
    <name type="scientific">Prochlorococcus marinus (strain MIT 9211)</name>
    <dbReference type="NCBI Taxonomy" id="93059"/>
    <lineage>
        <taxon>Bacteria</taxon>
        <taxon>Bacillati</taxon>
        <taxon>Cyanobacteriota</taxon>
        <taxon>Cyanophyceae</taxon>
        <taxon>Synechococcales</taxon>
        <taxon>Prochlorococcaceae</taxon>
        <taxon>Prochlorococcus</taxon>
    </lineage>
</organism>
<proteinExistence type="predicted"/>
<feature type="transmembrane region" description="Helical" evidence="1">
    <location>
        <begin position="70"/>
        <end position="96"/>
    </location>
</feature>
<keyword evidence="1" id="KW-0472">Membrane</keyword>
<gene>
    <name evidence="2" type="ordered locus">P9211_09291</name>
</gene>
<dbReference type="AlphaFoldDB" id="A9BAJ8"/>
<feature type="transmembrane region" description="Helical" evidence="1">
    <location>
        <begin position="102"/>
        <end position="121"/>
    </location>
</feature>
<dbReference type="HOGENOM" id="CLU_1979549_0_0_3"/>
<feature type="transmembrane region" description="Helical" evidence="1">
    <location>
        <begin position="9"/>
        <end position="26"/>
    </location>
</feature>
<sequence>MVDYSHSRIVVILSLILSSIHFINLYLAQSFLWVPLGICLILNFIYITNDLQKFKSFSRSMQIPIYLTRIVLSLSLIIVLLSSIASLINISLLLFGEGSTDLLIFLCISSILLFGSSLGLIKKLFV</sequence>
<evidence type="ECO:0000256" key="1">
    <source>
        <dbReference type="SAM" id="Phobius"/>
    </source>
</evidence>
<name>A9BAJ8_PROM4</name>